<name>W9C3T1_SCLBF</name>
<dbReference type="HOGENOM" id="CLU_2016545_0_0_1"/>
<organism evidence="2 3">
    <name type="scientific">Sclerotinia borealis (strain F-4128)</name>
    <dbReference type="NCBI Taxonomy" id="1432307"/>
    <lineage>
        <taxon>Eukaryota</taxon>
        <taxon>Fungi</taxon>
        <taxon>Dikarya</taxon>
        <taxon>Ascomycota</taxon>
        <taxon>Pezizomycotina</taxon>
        <taxon>Leotiomycetes</taxon>
        <taxon>Helotiales</taxon>
        <taxon>Sclerotiniaceae</taxon>
        <taxon>Sclerotinia</taxon>
    </lineage>
</organism>
<dbReference type="EMBL" id="AYSA01000862">
    <property type="protein sequence ID" value="ESZ89589.1"/>
    <property type="molecule type" value="Genomic_DNA"/>
</dbReference>
<evidence type="ECO:0000313" key="3">
    <source>
        <dbReference type="Proteomes" id="UP000019487"/>
    </source>
</evidence>
<evidence type="ECO:0000313" key="2">
    <source>
        <dbReference type="EMBL" id="ESZ89589.1"/>
    </source>
</evidence>
<feature type="compositionally biased region" description="Basic and acidic residues" evidence="1">
    <location>
        <begin position="65"/>
        <end position="87"/>
    </location>
</feature>
<evidence type="ECO:0000256" key="1">
    <source>
        <dbReference type="SAM" id="MobiDB-lite"/>
    </source>
</evidence>
<reference evidence="2 3" key="1">
    <citation type="journal article" date="2014" name="Genome Announc.">
        <title>Draft genome sequence of Sclerotinia borealis, a psychrophilic plant pathogenic fungus.</title>
        <authorList>
            <person name="Mardanov A.V."/>
            <person name="Beletsky A.V."/>
            <person name="Kadnikov V.V."/>
            <person name="Ignatov A.N."/>
            <person name="Ravin N.V."/>
        </authorList>
    </citation>
    <scope>NUCLEOTIDE SEQUENCE [LARGE SCALE GENOMIC DNA]</scope>
    <source>
        <strain evidence="3">F-4157</strain>
    </source>
</reference>
<feature type="region of interest" description="Disordered" evidence="1">
    <location>
        <begin position="65"/>
        <end position="104"/>
    </location>
</feature>
<proteinExistence type="predicted"/>
<protein>
    <submittedName>
        <fullName evidence="2">Uncharacterized protein</fullName>
    </submittedName>
</protein>
<dbReference type="AlphaFoldDB" id="W9C3T1"/>
<accession>W9C3T1</accession>
<gene>
    <name evidence="2" type="ORF">SBOR_10025</name>
</gene>
<dbReference type="Proteomes" id="UP000019487">
    <property type="component" value="Unassembled WGS sequence"/>
</dbReference>
<keyword evidence="3" id="KW-1185">Reference proteome</keyword>
<comment type="caution">
    <text evidence="2">The sequence shown here is derived from an EMBL/GenBank/DDBJ whole genome shotgun (WGS) entry which is preliminary data.</text>
</comment>
<sequence length="123" mass="13590">MIEVPGAEISKIEVLVVEIPMIEVPGYNMVVMKMHTIEAPGMEIPKVQVCGLYDDVAVDENDCDVNRCDDNEGESDRNLPSLEERTALRPKISTEASKTGDPPFSAWNSQLFTGLGCKLTEYN</sequence>